<evidence type="ECO:0000256" key="5">
    <source>
        <dbReference type="ARBA" id="ARBA00022777"/>
    </source>
</evidence>
<keyword evidence="6" id="KW-0067">ATP-binding</keyword>
<evidence type="ECO:0000313" key="9">
    <source>
        <dbReference type="Proteomes" id="UP000050761"/>
    </source>
</evidence>
<protein>
    <recommendedName>
        <fullName evidence="2">pyridoxal kinase</fullName>
        <ecNumber evidence="2">2.7.1.35</ecNumber>
    </recommendedName>
    <alternativeName>
        <fullName evidence="7">Pyridoxine kinase</fullName>
    </alternativeName>
</protein>
<dbReference type="PANTHER" id="PTHR10534">
    <property type="entry name" value="PYRIDOXAL KINASE"/>
    <property type="match status" value="1"/>
</dbReference>
<dbReference type="PANTHER" id="PTHR10534:SF2">
    <property type="entry name" value="PYRIDOXAL KINASE"/>
    <property type="match status" value="1"/>
</dbReference>
<dbReference type="InterPro" id="IPR029056">
    <property type="entry name" value="Ribokinase-like"/>
</dbReference>
<dbReference type="OrthoDB" id="2104723at2759"/>
<organism evidence="9 10">
    <name type="scientific">Heligmosomoides polygyrus</name>
    <name type="common">Parasitic roundworm</name>
    <dbReference type="NCBI Taxonomy" id="6339"/>
    <lineage>
        <taxon>Eukaryota</taxon>
        <taxon>Metazoa</taxon>
        <taxon>Ecdysozoa</taxon>
        <taxon>Nematoda</taxon>
        <taxon>Chromadorea</taxon>
        <taxon>Rhabditida</taxon>
        <taxon>Rhabditina</taxon>
        <taxon>Rhabditomorpha</taxon>
        <taxon>Strongyloidea</taxon>
        <taxon>Heligmosomidae</taxon>
        <taxon>Heligmosomoides</taxon>
    </lineage>
</organism>
<dbReference type="InterPro" id="IPR004625">
    <property type="entry name" value="PyrdxlKinase"/>
</dbReference>
<dbReference type="WBParaSite" id="HPBE_0001309301-mRNA-1">
    <property type="protein sequence ID" value="HPBE_0001309301-mRNA-1"/>
    <property type="gene ID" value="HPBE_0001309301"/>
</dbReference>
<dbReference type="AlphaFoldDB" id="A0A183FX56"/>
<accession>A0A183FX56</accession>
<evidence type="ECO:0000313" key="10">
    <source>
        <dbReference type="WBParaSite" id="HPBE_0001309301-mRNA-1"/>
    </source>
</evidence>
<evidence type="ECO:0000256" key="2">
    <source>
        <dbReference type="ARBA" id="ARBA00012104"/>
    </source>
</evidence>
<evidence type="ECO:0000256" key="7">
    <source>
        <dbReference type="ARBA" id="ARBA00032808"/>
    </source>
</evidence>
<evidence type="ECO:0000256" key="3">
    <source>
        <dbReference type="ARBA" id="ARBA00022679"/>
    </source>
</evidence>
<reference evidence="10" key="2">
    <citation type="submission" date="2019-09" db="UniProtKB">
        <authorList>
            <consortium name="WormBaseParasite"/>
        </authorList>
    </citation>
    <scope>IDENTIFICATION</scope>
</reference>
<dbReference type="GO" id="GO:0005524">
    <property type="term" value="F:ATP binding"/>
    <property type="evidence" value="ECO:0007669"/>
    <property type="project" value="UniProtKB-KW"/>
</dbReference>
<evidence type="ECO:0000256" key="1">
    <source>
        <dbReference type="ARBA" id="ARBA00008805"/>
    </source>
</evidence>
<dbReference type="Proteomes" id="UP000050761">
    <property type="component" value="Unassembled WGS sequence"/>
</dbReference>
<evidence type="ECO:0000256" key="4">
    <source>
        <dbReference type="ARBA" id="ARBA00022741"/>
    </source>
</evidence>
<dbReference type="EMBL" id="UZAH01027774">
    <property type="protein sequence ID" value="VDO94865.1"/>
    <property type="molecule type" value="Genomic_DNA"/>
</dbReference>
<reference evidence="8 9" key="1">
    <citation type="submission" date="2018-11" db="EMBL/GenBank/DDBJ databases">
        <authorList>
            <consortium name="Pathogen Informatics"/>
        </authorList>
    </citation>
    <scope>NUCLEOTIDE SEQUENCE [LARGE SCALE GENOMIC DNA]</scope>
</reference>
<name>A0A183FX56_HELPZ</name>
<keyword evidence="4" id="KW-0547">Nucleotide-binding</keyword>
<comment type="similarity">
    <text evidence="1">Belongs to the pyridoxine kinase family.</text>
</comment>
<gene>
    <name evidence="8" type="ORF">HPBE_LOCUS13094</name>
</gene>
<accession>A0A3P8DF37</accession>
<dbReference type="SUPFAM" id="SSF53613">
    <property type="entry name" value="Ribokinase-like"/>
    <property type="match status" value="1"/>
</dbReference>
<keyword evidence="5" id="KW-0418">Kinase</keyword>
<evidence type="ECO:0000256" key="6">
    <source>
        <dbReference type="ARBA" id="ARBA00022840"/>
    </source>
</evidence>
<keyword evidence="3" id="KW-0808">Transferase</keyword>
<sequence>MSLMATLMIKRPFFHFRWSRSTAFSQRLSDVDFAELYEGLRVNASITTLTSSQLFLLFCHCHSDSFAGYCGNGAFLRKIADIVKDLKENDPNVVFVCDPVMGDNGRYYVPKDLLPIYRDVIVPMADVPNRTLLSWGTVSGASTSMFRELVGFEIMSEEDRIHGMDVIHEQGVKDVVVTSGVEGS</sequence>
<dbReference type="Gene3D" id="3.40.1190.20">
    <property type="match status" value="1"/>
</dbReference>
<dbReference type="EC" id="2.7.1.35" evidence="2"/>
<dbReference type="GO" id="GO:0005829">
    <property type="term" value="C:cytosol"/>
    <property type="evidence" value="ECO:0007669"/>
    <property type="project" value="TreeGrafter"/>
</dbReference>
<dbReference type="GO" id="GO:0008478">
    <property type="term" value="F:pyridoxal kinase activity"/>
    <property type="evidence" value="ECO:0007669"/>
    <property type="project" value="UniProtKB-EC"/>
</dbReference>
<keyword evidence="9" id="KW-1185">Reference proteome</keyword>
<proteinExistence type="inferred from homology"/>
<dbReference type="GO" id="GO:0009443">
    <property type="term" value="P:pyridoxal 5'-phosphate salvage"/>
    <property type="evidence" value="ECO:0007669"/>
    <property type="project" value="InterPro"/>
</dbReference>
<evidence type="ECO:0000313" key="8">
    <source>
        <dbReference type="EMBL" id="VDO94865.1"/>
    </source>
</evidence>